<dbReference type="InterPro" id="IPR037673">
    <property type="entry name" value="MSC/AndL"/>
</dbReference>
<keyword evidence="4 9" id="KW-0812">Transmembrane</keyword>
<keyword evidence="2 9" id="KW-0813">Transport</keyword>
<evidence type="ECO:0000313" key="10">
    <source>
        <dbReference type="EMBL" id="TDM15366.1"/>
    </source>
</evidence>
<evidence type="ECO:0000256" key="4">
    <source>
        <dbReference type="ARBA" id="ARBA00022692"/>
    </source>
</evidence>
<keyword evidence="6 9" id="KW-0406">Ion transport</keyword>
<feature type="transmembrane region" description="Helical" evidence="9">
    <location>
        <begin position="69"/>
        <end position="90"/>
    </location>
</feature>
<dbReference type="PANTHER" id="PTHR30266">
    <property type="entry name" value="MECHANOSENSITIVE CHANNEL MSCL"/>
    <property type="match status" value="1"/>
</dbReference>
<dbReference type="Pfam" id="PF01741">
    <property type="entry name" value="MscL"/>
    <property type="match status" value="1"/>
</dbReference>
<comment type="similarity">
    <text evidence="9">Belongs to the MscL family.</text>
</comment>
<reference evidence="10 11" key="1">
    <citation type="submission" date="2019-01" db="EMBL/GenBank/DDBJ databases">
        <title>Draft genome sequences of the type strains of six Macrococcus species.</title>
        <authorList>
            <person name="Mazhar S."/>
            <person name="Altermann E."/>
            <person name="Hill C."/>
            <person name="Mcauliffe O."/>
        </authorList>
    </citation>
    <scope>NUCLEOTIDE SEQUENCE [LARGE SCALE GENOMIC DNA]</scope>
    <source>
        <strain evidence="10 11">ATCC 51825</strain>
    </source>
</reference>
<dbReference type="InterPro" id="IPR001185">
    <property type="entry name" value="MS_channel"/>
</dbReference>
<dbReference type="GO" id="GO:0005886">
    <property type="term" value="C:plasma membrane"/>
    <property type="evidence" value="ECO:0007669"/>
    <property type="project" value="UniProtKB-SubCell"/>
</dbReference>
<protein>
    <recommendedName>
        <fullName evidence="9">Large-conductance mechanosensitive channel</fullName>
    </recommendedName>
</protein>
<keyword evidence="11" id="KW-1185">Reference proteome</keyword>
<comment type="subunit">
    <text evidence="9">Homopentamer.</text>
</comment>
<accession>A0A4R6C311</accession>
<organism evidence="10 11">
    <name type="scientific">Macrococcus bovicus</name>
    <dbReference type="NCBI Taxonomy" id="69968"/>
    <lineage>
        <taxon>Bacteria</taxon>
        <taxon>Bacillati</taxon>
        <taxon>Bacillota</taxon>
        <taxon>Bacilli</taxon>
        <taxon>Bacillales</taxon>
        <taxon>Staphylococcaceae</taxon>
        <taxon>Macrococcus</taxon>
    </lineage>
</organism>
<evidence type="ECO:0000313" key="11">
    <source>
        <dbReference type="Proteomes" id="UP000294843"/>
    </source>
</evidence>
<dbReference type="OrthoDB" id="9810350at2"/>
<keyword evidence="7 9" id="KW-0472">Membrane</keyword>
<sequence length="122" mass="13525">MSLIKEFKEFAIKGNVLELAVAVVIGAAFGKIVTALVESVIMPIIALVFGGKTDFASDWAYMGIKYGVFIQSIIDFLIVAISIFLFVKVFNKLTRAQPKEETIEANTALLTEIRDLLRNRNI</sequence>
<dbReference type="PRINTS" id="PR01264">
    <property type="entry name" value="MECHCHANNEL"/>
</dbReference>
<dbReference type="Proteomes" id="UP000294843">
    <property type="component" value="Unassembled WGS sequence"/>
</dbReference>
<evidence type="ECO:0000256" key="6">
    <source>
        <dbReference type="ARBA" id="ARBA00023065"/>
    </source>
</evidence>
<comment type="caution">
    <text evidence="10">The sequence shown here is derived from an EMBL/GenBank/DDBJ whole genome shotgun (WGS) entry which is preliminary data.</text>
</comment>
<proteinExistence type="inferred from homology"/>
<evidence type="ECO:0000256" key="7">
    <source>
        <dbReference type="ARBA" id="ARBA00023136"/>
    </source>
</evidence>
<name>A0A4R6C311_9STAP</name>
<evidence type="ECO:0000256" key="3">
    <source>
        <dbReference type="ARBA" id="ARBA00022475"/>
    </source>
</evidence>
<dbReference type="NCBIfam" id="TIGR00220">
    <property type="entry name" value="mscL"/>
    <property type="match status" value="1"/>
</dbReference>
<gene>
    <name evidence="9 10" type="primary">mscL</name>
    <name evidence="10" type="ORF">ERX55_00205</name>
</gene>
<keyword evidence="3 9" id="KW-1003">Cell membrane</keyword>
<dbReference type="AlphaFoldDB" id="A0A4R6C311"/>
<comment type="subcellular location">
    <subcellularLocation>
        <location evidence="9">Cell membrane</location>
        <topology evidence="9">Multi-pass membrane protein</topology>
    </subcellularLocation>
    <subcellularLocation>
        <location evidence="1">Membrane</location>
        <topology evidence="1">Multi-pass membrane protein</topology>
    </subcellularLocation>
</comment>
<comment type="function">
    <text evidence="9">Channel that opens in response to stretch forces in the membrane lipid bilayer. May participate in the regulation of osmotic pressure changes within the cell.</text>
</comment>
<dbReference type="NCBIfam" id="NF010559">
    <property type="entry name" value="PRK13954.1"/>
    <property type="match status" value="1"/>
</dbReference>
<evidence type="ECO:0000256" key="2">
    <source>
        <dbReference type="ARBA" id="ARBA00022448"/>
    </source>
</evidence>
<dbReference type="EMBL" id="SCWF01000001">
    <property type="protein sequence ID" value="TDM15366.1"/>
    <property type="molecule type" value="Genomic_DNA"/>
</dbReference>
<dbReference type="PANTHER" id="PTHR30266:SF2">
    <property type="entry name" value="LARGE-CONDUCTANCE MECHANOSENSITIVE CHANNEL"/>
    <property type="match status" value="1"/>
</dbReference>
<keyword evidence="5 9" id="KW-1133">Transmembrane helix</keyword>
<dbReference type="RefSeq" id="WP_133450574.1">
    <property type="nucleotide sequence ID" value="NZ_CP128470.1"/>
</dbReference>
<dbReference type="SUPFAM" id="SSF81330">
    <property type="entry name" value="Gated mechanosensitive channel"/>
    <property type="match status" value="1"/>
</dbReference>
<evidence type="ECO:0000256" key="8">
    <source>
        <dbReference type="ARBA" id="ARBA00023303"/>
    </source>
</evidence>
<dbReference type="GO" id="GO:0008381">
    <property type="term" value="F:mechanosensitive monoatomic ion channel activity"/>
    <property type="evidence" value="ECO:0007669"/>
    <property type="project" value="UniProtKB-UniRule"/>
</dbReference>
<evidence type="ECO:0000256" key="9">
    <source>
        <dbReference type="HAMAP-Rule" id="MF_00115"/>
    </source>
</evidence>
<dbReference type="InterPro" id="IPR036019">
    <property type="entry name" value="MscL_channel"/>
</dbReference>
<dbReference type="HAMAP" id="MF_00115">
    <property type="entry name" value="MscL"/>
    <property type="match status" value="1"/>
</dbReference>
<evidence type="ECO:0000256" key="1">
    <source>
        <dbReference type="ARBA" id="ARBA00004141"/>
    </source>
</evidence>
<keyword evidence="8 9" id="KW-0407">Ion channel</keyword>
<dbReference type="Gene3D" id="1.10.1200.120">
    <property type="entry name" value="Large-conductance mechanosensitive channel, MscL, domain 1"/>
    <property type="match status" value="1"/>
</dbReference>
<evidence type="ECO:0000256" key="5">
    <source>
        <dbReference type="ARBA" id="ARBA00022989"/>
    </source>
</evidence>
<feature type="transmembrane region" description="Helical" evidence="9">
    <location>
        <begin position="21"/>
        <end position="49"/>
    </location>
</feature>